<keyword evidence="2" id="KW-0378">Hydrolase</keyword>
<dbReference type="InterPro" id="IPR051400">
    <property type="entry name" value="HAD-like_hydrolase"/>
</dbReference>
<dbReference type="InterPro" id="IPR006439">
    <property type="entry name" value="HAD-SF_hydro_IA"/>
</dbReference>
<gene>
    <name evidence="4" type="ORF">AOC05_09560</name>
</gene>
<dbReference type="RefSeq" id="WP_082357896.1">
    <property type="nucleotide sequence ID" value="NZ_CP012677.1"/>
</dbReference>
<dbReference type="Pfam" id="PF00702">
    <property type="entry name" value="Hydrolase"/>
    <property type="match status" value="1"/>
</dbReference>
<dbReference type="EMBL" id="CP012677">
    <property type="protein sequence ID" value="ALE92502.1"/>
    <property type="molecule type" value="Genomic_DNA"/>
</dbReference>
<dbReference type="PRINTS" id="PR00413">
    <property type="entry name" value="HADHALOGNASE"/>
</dbReference>
<evidence type="ECO:0000313" key="5">
    <source>
        <dbReference type="Proteomes" id="UP000062833"/>
    </source>
</evidence>
<comment type="cofactor">
    <cofactor evidence="1">
        <name>Mg(2+)</name>
        <dbReference type="ChEBI" id="CHEBI:18420"/>
    </cofactor>
</comment>
<organism evidence="4 5">
    <name type="scientific">Arthrobacter alpinus</name>
    <dbReference type="NCBI Taxonomy" id="656366"/>
    <lineage>
        <taxon>Bacteria</taxon>
        <taxon>Bacillati</taxon>
        <taxon>Actinomycetota</taxon>
        <taxon>Actinomycetes</taxon>
        <taxon>Micrococcales</taxon>
        <taxon>Micrococcaceae</taxon>
        <taxon>Arthrobacter</taxon>
    </lineage>
</organism>
<dbReference type="SFLD" id="SFLDG01129">
    <property type="entry name" value="C1.5:_HAD__Beta-PGM__Phosphata"/>
    <property type="match status" value="1"/>
</dbReference>
<dbReference type="InterPro" id="IPR036412">
    <property type="entry name" value="HAD-like_sf"/>
</dbReference>
<dbReference type="PANTHER" id="PTHR46470:SF4">
    <property type="entry name" value="5-AMINO-6-(5-PHOSPHO-D-RIBITYLAMINO)URACIL PHOSPHATASE YIGB"/>
    <property type="match status" value="1"/>
</dbReference>
<accession>A0A0M4QYQ8</accession>
<keyword evidence="3" id="KW-0460">Magnesium</keyword>
<dbReference type="GO" id="GO:0016787">
    <property type="term" value="F:hydrolase activity"/>
    <property type="evidence" value="ECO:0007669"/>
    <property type="project" value="UniProtKB-KW"/>
</dbReference>
<dbReference type="GO" id="GO:0044281">
    <property type="term" value="P:small molecule metabolic process"/>
    <property type="evidence" value="ECO:0007669"/>
    <property type="project" value="UniProtKB-ARBA"/>
</dbReference>
<dbReference type="AlphaFoldDB" id="A0A0M4QYQ8"/>
<dbReference type="PANTHER" id="PTHR46470">
    <property type="entry name" value="N-ACYLNEURAMINATE-9-PHOSPHATASE"/>
    <property type="match status" value="1"/>
</dbReference>
<evidence type="ECO:0000256" key="1">
    <source>
        <dbReference type="ARBA" id="ARBA00001946"/>
    </source>
</evidence>
<evidence type="ECO:0000313" key="4">
    <source>
        <dbReference type="EMBL" id="ALE92502.1"/>
    </source>
</evidence>
<dbReference type="PATRIC" id="fig|656366.3.peg.2068"/>
<dbReference type="Proteomes" id="UP000062833">
    <property type="component" value="Chromosome"/>
</dbReference>
<dbReference type="InterPro" id="IPR023214">
    <property type="entry name" value="HAD_sf"/>
</dbReference>
<dbReference type="KEGG" id="aaq:AOC05_09560"/>
<dbReference type="Gene3D" id="1.20.120.1600">
    <property type="match status" value="1"/>
</dbReference>
<dbReference type="SFLD" id="SFLDS00003">
    <property type="entry name" value="Haloacid_Dehalogenase"/>
    <property type="match status" value="1"/>
</dbReference>
<evidence type="ECO:0000256" key="3">
    <source>
        <dbReference type="ARBA" id="ARBA00022842"/>
    </source>
</evidence>
<protein>
    <recommendedName>
        <fullName evidence="6">Haloacid dehalogenase</fullName>
    </recommendedName>
</protein>
<dbReference type="NCBIfam" id="TIGR01549">
    <property type="entry name" value="HAD-SF-IA-v1"/>
    <property type="match status" value="1"/>
</dbReference>
<keyword evidence="5" id="KW-1185">Reference proteome</keyword>
<proteinExistence type="predicted"/>
<sequence length="265" mass="28790">MTSSALQAAPDSPFSLGRVGGVLFDIDETLVDLYAAMQAAMEVAGRELLPANTAQDWDTFAAIYMADTHNYYDRYVAGEFSFAQQRGLRARVVFDHLGFSGFDDVAEQRWIADFEAAQPLSIKAFEDVVPILDTLDEAGIPYGCVSNNVHDYQRAKLDTAGLQRIEVLVGIDTLDAAKPAPQVFLEGCRQLGTHPAQTLYVGDNYMLDAVGSSQAGLRGVWLNRENVQAPSCEGEAVDALGGVQEIANLFELALLLALEPLNTRL</sequence>
<dbReference type="SUPFAM" id="SSF56784">
    <property type="entry name" value="HAD-like"/>
    <property type="match status" value="1"/>
</dbReference>
<name>A0A0M4QYQ8_9MICC</name>
<evidence type="ECO:0000256" key="2">
    <source>
        <dbReference type="ARBA" id="ARBA00022801"/>
    </source>
</evidence>
<dbReference type="Gene3D" id="3.40.50.1000">
    <property type="entry name" value="HAD superfamily/HAD-like"/>
    <property type="match status" value="1"/>
</dbReference>
<reference evidence="5" key="1">
    <citation type="submission" date="2015-09" db="EMBL/GenBank/DDBJ databases">
        <title>Complete genome of Arthrobacter alpinus strain R3.8.</title>
        <authorList>
            <person name="See-Too W.S."/>
            <person name="Chan K.G."/>
        </authorList>
    </citation>
    <scope>NUCLEOTIDE SEQUENCE [LARGE SCALE GENOMIC DNA]</scope>
    <source>
        <strain evidence="5">R3.8</strain>
    </source>
</reference>
<evidence type="ECO:0008006" key="6">
    <source>
        <dbReference type="Google" id="ProtNLM"/>
    </source>
</evidence>